<gene>
    <name evidence="4" type="primary">MYN1_Chr_768</name>
    <name evidence="2" type="ORF">PCKR_845</name>
    <name evidence="3" type="ORF">PFK_845</name>
    <name evidence="4" type="ORF">PMYN1_Chma787</name>
</gene>
<dbReference type="EMBL" id="KX897545">
    <property type="protein sequence ID" value="APP88605.1"/>
    <property type="molecule type" value="Genomic_DNA"/>
</dbReference>
<feature type="compositionally biased region" description="Basic and acidic residues" evidence="1">
    <location>
        <begin position="89"/>
        <end position="98"/>
    </location>
</feature>
<dbReference type="EMBL" id="LC490351">
    <property type="protein sequence ID" value="BBL86592.1"/>
    <property type="molecule type" value="Genomic_DNA"/>
</dbReference>
<sequence>MTDQSNFESNPVSNERRSNGGRGAGNREPGGFRIRLSDNEMKAARSVQEAFGLRSTVAALGFAIRTIGDMLEQGKLDELVAQQRSQTQRNERAPEQVIRHNVNRNRVERGHRLDPFARPSKPISDTSRNSTEIPELITKQDSIPES</sequence>
<evidence type="ECO:0000313" key="3">
    <source>
        <dbReference type="EMBL" id="AQX45372.1"/>
    </source>
</evidence>
<feature type="region of interest" description="Disordered" evidence="1">
    <location>
        <begin position="82"/>
        <end position="146"/>
    </location>
</feature>
<accession>A0A1L5YD25</accession>
<feature type="compositionally biased region" description="Polar residues" evidence="1">
    <location>
        <begin position="1"/>
        <end position="12"/>
    </location>
</feature>
<name>A0A1L5YD25_9EUKA</name>
<organism evidence="2">
    <name type="scientific">Paulinella micropora</name>
    <dbReference type="NCBI Taxonomy" id="1928728"/>
    <lineage>
        <taxon>Eukaryota</taxon>
        <taxon>Sar</taxon>
        <taxon>Rhizaria</taxon>
        <taxon>Cercozoa</taxon>
        <taxon>Imbricatea</taxon>
        <taxon>Silicofilosea</taxon>
        <taxon>Euglyphida</taxon>
        <taxon>Paulinellidae</taxon>
        <taxon>Paulinella</taxon>
    </lineage>
</organism>
<protein>
    <submittedName>
        <fullName evidence="2">Uncharacterized protein</fullName>
    </submittedName>
</protein>
<geneLocation type="plastid" evidence="2"/>
<dbReference type="EMBL" id="KY124271">
    <property type="protein sequence ID" value="AQX45372.1"/>
    <property type="molecule type" value="Genomic_DNA"/>
</dbReference>
<proteinExistence type="predicted"/>
<dbReference type="AlphaFoldDB" id="A0A1L5YD25"/>
<keyword evidence="2" id="KW-0934">Plastid</keyword>
<evidence type="ECO:0000313" key="4">
    <source>
        <dbReference type="EMBL" id="BBL86592.1"/>
    </source>
</evidence>
<feature type="region of interest" description="Disordered" evidence="1">
    <location>
        <begin position="1"/>
        <end position="34"/>
    </location>
</feature>
<evidence type="ECO:0000313" key="5">
    <source>
        <dbReference type="Proteomes" id="UP000503178"/>
    </source>
</evidence>
<reference evidence="4 5" key="2">
    <citation type="submission" date="2019-06" db="EMBL/GenBank/DDBJ databases">
        <title>A hidden player of endosymbiotic evolution: DNA virus triggered massive gene transfer.</title>
        <authorList>
            <person name="Matsuo M."/>
            <person name="Katahata A."/>
            <person name="Tachikawa M."/>
            <person name="Minakuchi Y."/>
            <person name="Noguchi H."/>
            <person name="Toyoda A."/>
            <person name="Fujiyama A."/>
            <person name="Suzuki Y."/>
            <person name="Satoh S."/>
            <person name="Nakayama T."/>
            <person name="Kamikawa R."/>
            <person name="Nomura M."/>
            <person name="Inagaki Y."/>
            <person name="Ishida K."/>
            <person name="Obokata J."/>
        </authorList>
    </citation>
    <scope>NUCLEOTIDE SEQUENCE [LARGE SCALE GENOMIC DNA]</scope>
    <source>
        <strain evidence="4 5">MYN1</strain>
    </source>
</reference>
<feature type="compositionally biased region" description="Basic and acidic residues" evidence="1">
    <location>
        <begin position="105"/>
        <end position="115"/>
    </location>
</feature>
<feature type="compositionally biased region" description="Polar residues" evidence="1">
    <location>
        <begin position="123"/>
        <end position="132"/>
    </location>
</feature>
<dbReference type="Proteomes" id="UP000503178">
    <property type="component" value="Chromatophore Pltd"/>
</dbReference>
<keyword evidence="5" id="KW-1185">Reference proteome</keyword>
<evidence type="ECO:0000313" key="2">
    <source>
        <dbReference type="EMBL" id="APP88605.1"/>
    </source>
</evidence>
<evidence type="ECO:0000256" key="1">
    <source>
        <dbReference type="SAM" id="MobiDB-lite"/>
    </source>
</evidence>
<reference evidence="2" key="1">
    <citation type="journal article" date="2017" name="Protist">
        <title>Diversity of the Photosynthetic Paulinella Species, with the Description of Paulinella micropora sp. nov. and the Chromatophore Genome Sequence for strain KR01.</title>
        <authorList>
            <person name="Lhee D."/>
            <person name="Yang E.C."/>
            <person name="Kim J.I."/>
            <person name="Nakayama T."/>
            <person name="Zuccarello G."/>
            <person name="Andersen R.A."/>
            <person name="Yoon H.S."/>
        </authorList>
    </citation>
    <scope>NUCLEOTIDE SEQUENCE</scope>
    <source>
        <strain evidence="3">FK01</strain>
        <strain evidence="2">KR01</strain>
    </source>
</reference>